<protein>
    <submittedName>
        <fullName evidence="1">Uncharacterized protein</fullName>
    </submittedName>
</protein>
<reference evidence="1 2" key="1">
    <citation type="journal article" date="2020" name="Phytopathology">
        <title>Genome Sequence Resources of Colletotrichum truncatum, C. plurivorum, C. musicola, and C. sojae: Four Species Pathogenic to Soybean (Glycine max).</title>
        <authorList>
            <person name="Rogerio F."/>
            <person name="Boufleur T.R."/>
            <person name="Ciampi-Guillardi M."/>
            <person name="Sukno S.A."/>
            <person name="Thon M.R."/>
            <person name="Massola Junior N.S."/>
            <person name="Baroncelli R."/>
        </authorList>
    </citation>
    <scope>NUCLEOTIDE SEQUENCE [LARGE SCALE GENOMIC DNA]</scope>
    <source>
        <strain evidence="1 2">CMES1059</strain>
    </source>
</reference>
<evidence type="ECO:0000313" key="1">
    <source>
        <dbReference type="EMBL" id="KAL0931078.1"/>
    </source>
</evidence>
<gene>
    <name evidence="1" type="ORF">CTRU02_213813</name>
</gene>
<name>A0ACC3YGT0_COLTU</name>
<proteinExistence type="predicted"/>
<evidence type="ECO:0000313" key="2">
    <source>
        <dbReference type="Proteomes" id="UP000805649"/>
    </source>
</evidence>
<organism evidence="1 2">
    <name type="scientific">Colletotrichum truncatum</name>
    <name type="common">Anthracnose fungus</name>
    <name type="synonym">Colletotrichum capsici</name>
    <dbReference type="NCBI Taxonomy" id="5467"/>
    <lineage>
        <taxon>Eukaryota</taxon>
        <taxon>Fungi</taxon>
        <taxon>Dikarya</taxon>
        <taxon>Ascomycota</taxon>
        <taxon>Pezizomycotina</taxon>
        <taxon>Sordariomycetes</taxon>
        <taxon>Hypocreomycetidae</taxon>
        <taxon>Glomerellales</taxon>
        <taxon>Glomerellaceae</taxon>
        <taxon>Colletotrichum</taxon>
        <taxon>Colletotrichum truncatum species complex</taxon>
    </lineage>
</organism>
<keyword evidence="2" id="KW-1185">Reference proteome</keyword>
<dbReference type="EMBL" id="VUJX02000010">
    <property type="protein sequence ID" value="KAL0931078.1"/>
    <property type="molecule type" value="Genomic_DNA"/>
</dbReference>
<sequence length="362" mass="40147">MDHQLRFNEPAGDDYVGDHETIDHDYGRNYETTSHNYGGNYEATGHEYGANYETTGHEYGGNYETTGHDYGGNNETTGDEYVENYNIDSALDDVTAPPCPFYGTESYGEYGDSAGYPYEFGDRHHLTLTNFDQDTALANGAYSPDIELDQGGVNSAAPTAFPPQSPSPLQFHQPTSDPRVALAQVNVNLPYRDNSSWDPVAATAVPYAPNFGGVTNVYGHTLPSSTATRSQADALSYLGSPGPSTWDGVSTRSGHTDSSSTACEMCGRPFGNSRQMRRHRQEVHRESHDPQYVCKCSYQATRKYNYIRHLKTTCKKRRDPSLWFTCICQVPFDNYEDHLAHVETCGRGQPGRPPNSTRNVLN</sequence>
<comment type="caution">
    <text evidence="1">The sequence shown here is derived from an EMBL/GenBank/DDBJ whole genome shotgun (WGS) entry which is preliminary data.</text>
</comment>
<accession>A0ACC3YGT0</accession>
<dbReference type="Proteomes" id="UP000805649">
    <property type="component" value="Unassembled WGS sequence"/>
</dbReference>